<feature type="region of interest" description="Disordered" evidence="1">
    <location>
        <begin position="1"/>
        <end position="53"/>
    </location>
</feature>
<dbReference type="AlphaFoldDB" id="A0A2G6E3W6"/>
<protein>
    <submittedName>
        <fullName evidence="2">Uncharacterized protein</fullName>
    </submittedName>
</protein>
<accession>A0A2G6E3W6</accession>
<organism evidence="2 3">
    <name type="scientific">candidate division KSB3 bacterium</name>
    <dbReference type="NCBI Taxonomy" id="2044937"/>
    <lineage>
        <taxon>Bacteria</taxon>
        <taxon>candidate division KSB3</taxon>
    </lineage>
</organism>
<evidence type="ECO:0000313" key="3">
    <source>
        <dbReference type="Proteomes" id="UP000229740"/>
    </source>
</evidence>
<gene>
    <name evidence="2" type="ORF">CSB45_10005</name>
</gene>
<dbReference type="EMBL" id="PDPS01000031">
    <property type="protein sequence ID" value="PID56765.1"/>
    <property type="molecule type" value="Genomic_DNA"/>
</dbReference>
<name>A0A2G6E3W6_9BACT</name>
<reference evidence="2 3" key="1">
    <citation type="submission" date="2017-10" db="EMBL/GenBank/DDBJ databases">
        <title>Novel microbial diversity and functional potential in the marine mammal oral microbiome.</title>
        <authorList>
            <person name="Dudek N.K."/>
            <person name="Sun C.L."/>
            <person name="Burstein D."/>
            <person name="Kantor R.S."/>
            <person name="Aliaga Goltsman D.S."/>
            <person name="Bik E.M."/>
            <person name="Thomas B.C."/>
            <person name="Banfield J.F."/>
            <person name="Relman D.A."/>
        </authorList>
    </citation>
    <scope>NUCLEOTIDE SEQUENCE [LARGE SCALE GENOMIC DNA]</scope>
    <source>
        <strain evidence="2">DOLZORAL124_49_17</strain>
    </source>
</reference>
<evidence type="ECO:0000256" key="1">
    <source>
        <dbReference type="SAM" id="MobiDB-lite"/>
    </source>
</evidence>
<evidence type="ECO:0000313" key="2">
    <source>
        <dbReference type="EMBL" id="PID56765.1"/>
    </source>
</evidence>
<sequence length="64" mass="7470">MTEHDERSSRKRPCIVGDPQAVLPSEFQDAGVDSKSRAQQRNVKKNNGHERSVDRIFRAKRRFF</sequence>
<dbReference type="Proteomes" id="UP000229740">
    <property type="component" value="Unassembled WGS sequence"/>
</dbReference>
<proteinExistence type="predicted"/>
<comment type="caution">
    <text evidence="2">The sequence shown here is derived from an EMBL/GenBank/DDBJ whole genome shotgun (WGS) entry which is preliminary data.</text>
</comment>